<sequence>MNPQTFPQNLNELELRYAYLRKAFQRGAVPDEDAYAALIQLSHDAAAGVLALREAYAKASASAIQSGDPLFLALEARDQSMEAELAALRQGQVQLQTRCAELAAALSQNPEKTAEAQASAETPLAEAPVAAIDAPTPDAPISPTSTEPTTTEPVPAATPADAQAPTATQAAGTPATDHSSVSTEIPMTEPLPATSPADAEAPAETAVAESAAAADAEPADHAPASPAPTEPTTTEPVPAATPADAQAPTATQAAGTPATEHSS</sequence>
<feature type="compositionally biased region" description="Low complexity" evidence="1">
    <location>
        <begin position="192"/>
        <end position="224"/>
    </location>
</feature>
<evidence type="ECO:0000256" key="1">
    <source>
        <dbReference type="SAM" id="MobiDB-lite"/>
    </source>
</evidence>
<name>A0A2S9WZ60_9NEIS</name>
<reference evidence="2 3" key="1">
    <citation type="submission" date="2017-01" db="EMBL/GenBank/DDBJ databases">
        <title>New insights into the genetic diversity of Chromobacterium isolated from tropical freshwater lake.</title>
        <authorList>
            <person name="Santos A.B."/>
            <person name="Nascimento A.M."/>
            <person name="Da Silva P.C."/>
        </authorList>
    </citation>
    <scope>NUCLEOTIDE SEQUENCE [LARGE SCALE GENOMIC DNA]</scope>
    <source>
        <strain evidence="2 3">56AF</strain>
    </source>
</reference>
<protein>
    <submittedName>
        <fullName evidence="2">Uncharacterized protein</fullName>
    </submittedName>
</protein>
<comment type="caution">
    <text evidence="2">The sequence shown here is derived from an EMBL/GenBank/DDBJ whole genome shotgun (WGS) entry which is preliminary data.</text>
</comment>
<dbReference type="AlphaFoldDB" id="A0A2S9WZ60"/>
<evidence type="ECO:0000313" key="3">
    <source>
        <dbReference type="Proteomes" id="UP000239469"/>
    </source>
</evidence>
<feature type="compositionally biased region" description="Low complexity" evidence="1">
    <location>
        <begin position="133"/>
        <end position="177"/>
    </location>
</feature>
<feature type="compositionally biased region" description="Low complexity" evidence="1">
    <location>
        <begin position="230"/>
        <end position="263"/>
    </location>
</feature>
<accession>A0A2S9WZ60</accession>
<organism evidence="2 3">
    <name type="scientific">Chromobacterium amazonense</name>
    <dbReference type="NCBI Taxonomy" id="1382803"/>
    <lineage>
        <taxon>Bacteria</taxon>
        <taxon>Pseudomonadati</taxon>
        <taxon>Pseudomonadota</taxon>
        <taxon>Betaproteobacteria</taxon>
        <taxon>Neisseriales</taxon>
        <taxon>Chromobacteriaceae</taxon>
        <taxon>Chromobacterium</taxon>
    </lineage>
</organism>
<evidence type="ECO:0000313" key="2">
    <source>
        <dbReference type="EMBL" id="PRP68750.1"/>
    </source>
</evidence>
<feature type="non-terminal residue" evidence="2">
    <location>
        <position position="263"/>
    </location>
</feature>
<feature type="region of interest" description="Disordered" evidence="1">
    <location>
        <begin position="133"/>
        <end position="263"/>
    </location>
</feature>
<gene>
    <name evidence="2" type="ORF">BUE93_20615</name>
</gene>
<dbReference type="EMBL" id="MTBD01000049">
    <property type="protein sequence ID" value="PRP68750.1"/>
    <property type="molecule type" value="Genomic_DNA"/>
</dbReference>
<proteinExistence type="predicted"/>
<dbReference type="Proteomes" id="UP000239469">
    <property type="component" value="Unassembled WGS sequence"/>
</dbReference>